<dbReference type="PANTHER" id="PTHR24305">
    <property type="entry name" value="CYTOCHROME P450"/>
    <property type="match status" value="1"/>
</dbReference>
<reference evidence="9" key="2">
    <citation type="submission" date="2015-01" db="EMBL/GenBank/DDBJ databases">
        <title>Evolutionary Origins and Diversification of the Mycorrhizal Mutualists.</title>
        <authorList>
            <consortium name="DOE Joint Genome Institute"/>
            <consortium name="Mycorrhizal Genomics Consortium"/>
            <person name="Kohler A."/>
            <person name="Kuo A."/>
            <person name="Nagy L.G."/>
            <person name="Floudas D."/>
            <person name="Copeland A."/>
            <person name="Barry K.W."/>
            <person name="Cichocki N."/>
            <person name="Veneault-Fourrey C."/>
            <person name="LaButti K."/>
            <person name="Lindquist E.A."/>
            <person name="Lipzen A."/>
            <person name="Lundell T."/>
            <person name="Morin E."/>
            <person name="Murat C."/>
            <person name="Riley R."/>
            <person name="Ohm R."/>
            <person name="Sun H."/>
            <person name="Tunlid A."/>
            <person name="Henrissat B."/>
            <person name="Grigoriev I.V."/>
            <person name="Hibbett D.S."/>
            <person name="Martin F."/>
        </authorList>
    </citation>
    <scope>NUCLEOTIDE SEQUENCE [LARGE SCALE GENOMIC DNA]</scope>
    <source>
        <strain evidence="9">Zn</strain>
    </source>
</reference>
<dbReference type="GO" id="GO:0020037">
    <property type="term" value="F:heme binding"/>
    <property type="evidence" value="ECO:0007669"/>
    <property type="project" value="InterPro"/>
</dbReference>
<dbReference type="InterPro" id="IPR002401">
    <property type="entry name" value="Cyt_P450_E_grp-I"/>
</dbReference>
<keyword evidence="6" id="KW-0560">Oxidoreductase</keyword>
<dbReference type="InParanoid" id="A0A0C3CFL2"/>
<dbReference type="GO" id="GO:0016705">
    <property type="term" value="F:oxidoreductase activity, acting on paired donors, with incorporation or reduction of molecular oxygen"/>
    <property type="evidence" value="ECO:0007669"/>
    <property type="project" value="InterPro"/>
</dbReference>
<dbReference type="InterPro" id="IPR001128">
    <property type="entry name" value="Cyt_P450"/>
</dbReference>
<evidence type="ECO:0008006" key="10">
    <source>
        <dbReference type="Google" id="ProtNLM"/>
    </source>
</evidence>
<protein>
    <recommendedName>
        <fullName evidence="10">Cytochrome P450</fullName>
    </recommendedName>
</protein>
<dbReference type="STRING" id="913774.A0A0C3CFL2"/>
<keyword evidence="6" id="KW-0503">Monooxygenase</keyword>
<dbReference type="InterPro" id="IPR036396">
    <property type="entry name" value="Cyt_P450_sf"/>
</dbReference>
<evidence type="ECO:0000313" key="8">
    <source>
        <dbReference type="EMBL" id="KIM97743.1"/>
    </source>
</evidence>
<dbReference type="PRINTS" id="PR00385">
    <property type="entry name" value="P450"/>
</dbReference>
<evidence type="ECO:0000256" key="5">
    <source>
        <dbReference type="PIRSR" id="PIRSR602401-1"/>
    </source>
</evidence>
<dbReference type="Proteomes" id="UP000054321">
    <property type="component" value="Unassembled WGS sequence"/>
</dbReference>
<dbReference type="InterPro" id="IPR017972">
    <property type="entry name" value="Cyt_P450_CS"/>
</dbReference>
<keyword evidence="5 6" id="KW-0349">Heme</keyword>
<dbReference type="GO" id="GO:0004497">
    <property type="term" value="F:monooxygenase activity"/>
    <property type="evidence" value="ECO:0007669"/>
    <property type="project" value="UniProtKB-KW"/>
</dbReference>
<keyword evidence="7" id="KW-0472">Membrane</keyword>
<comment type="cofactor">
    <cofactor evidence="1 5">
        <name>heme</name>
        <dbReference type="ChEBI" id="CHEBI:30413"/>
    </cofactor>
</comment>
<dbReference type="PROSITE" id="PS00086">
    <property type="entry name" value="CYTOCHROME_P450"/>
    <property type="match status" value="1"/>
</dbReference>
<accession>A0A0C3CFL2</accession>
<keyword evidence="3 5" id="KW-0479">Metal-binding</keyword>
<dbReference type="Gene3D" id="1.10.630.10">
    <property type="entry name" value="Cytochrome P450"/>
    <property type="match status" value="1"/>
</dbReference>
<name>A0A0C3CFL2_OIDMZ</name>
<feature type="transmembrane region" description="Helical" evidence="7">
    <location>
        <begin position="12"/>
        <end position="31"/>
    </location>
</feature>
<dbReference type="HOGENOM" id="CLU_001570_14_0_1"/>
<feature type="binding site" description="axial binding residue" evidence="5">
    <location>
        <position position="467"/>
    </location>
    <ligand>
        <name>heme</name>
        <dbReference type="ChEBI" id="CHEBI:30413"/>
    </ligand>
    <ligandPart>
        <name>Fe</name>
        <dbReference type="ChEBI" id="CHEBI:18248"/>
    </ligandPart>
</feature>
<dbReference type="CDD" id="cd11060">
    <property type="entry name" value="CYP57A1-like"/>
    <property type="match status" value="1"/>
</dbReference>
<keyword evidence="7" id="KW-0812">Transmembrane</keyword>
<evidence type="ECO:0000256" key="3">
    <source>
        <dbReference type="ARBA" id="ARBA00022723"/>
    </source>
</evidence>
<sequence length="519" mass="59729">MLEFCSYEFPLPLWALLLILLIITQLISQYYHNALQRHRGPFLASFTNLWRLWHAYRNSYREPMIHMHEKYGDIVRMGPNVLSFSQPQAISDIYGPGKQFKKSDYYPVNAAVSRGRMAHTLFSSPDQIWHRQLRKSIGSAFTVGAVARYEYLVDNTVRIYLDVLDKRYSGKRGSEGIIDLHTSLLHFAFDVIGDLTYGTRHGFIESGKDLNGIINYVVSFLNYGFITGQMPIIDLFLRHNPVLMLLERKGLYRGSTFPGVPFALRWLRERQRRYDIGLSKEGSDNREDLLDQFLKARRENPDIVTEQEVLGLSLSMMIAGGETTAITLTAFFYYLLRNPCCYAKLQHELDTRLPNTPSGEMFCDTRYADARSLPYLNACFQETFRMHPAFGFNYERVVGPSGTTICGTFVPGGTIVGVNPWVVQRDPGIYGRDSHIYRPERWLEASNEKVKEMGRILFQFGAGEHICLGKNISILEMYKLVPCLMKTFYIELESPEKEWTLFNGANVRMSGVSIRINRR</sequence>
<proteinExistence type="inferred from homology"/>
<keyword evidence="9" id="KW-1185">Reference proteome</keyword>
<keyword evidence="7" id="KW-1133">Transmembrane helix</keyword>
<gene>
    <name evidence="8" type="ORF">OIDMADRAFT_43670</name>
</gene>
<evidence type="ECO:0000256" key="2">
    <source>
        <dbReference type="ARBA" id="ARBA00010617"/>
    </source>
</evidence>
<dbReference type="SUPFAM" id="SSF48264">
    <property type="entry name" value="Cytochrome P450"/>
    <property type="match status" value="1"/>
</dbReference>
<dbReference type="EMBL" id="KN832881">
    <property type="protein sequence ID" value="KIM97743.1"/>
    <property type="molecule type" value="Genomic_DNA"/>
</dbReference>
<evidence type="ECO:0000256" key="7">
    <source>
        <dbReference type="SAM" id="Phobius"/>
    </source>
</evidence>
<reference evidence="8 9" key="1">
    <citation type="submission" date="2014-04" db="EMBL/GenBank/DDBJ databases">
        <authorList>
            <consortium name="DOE Joint Genome Institute"/>
            <person name="Kuo A."/>
            <person name="Martino E."/>
            <person name="Perotto S."/>
            <person name="Kohler A."/>
            <person name="Nagy L.G."/>
            <person name="Floudas D."/>
            <person name="Copeland A."/>
            <person name="Barry K.W."/>
            <person name="Cichocki N."/>
            <person name="Veneault-Fourrey C."/>
            <person name="LaButti K."/>
            <person name="Lindquist E.A."/>
            <person name="Lipzen A."/>
            <person name="Lundell T."/>
            <person name="Morin E."/>
            <person name="Murat C."/>
            <person name="Sun H."/>
            <person name="Tunlid A."/>
            <person name="Henrissat B."/>
            <person name="Grigoriev I.V."/>
            <person name="Hibbett D.S."/>
            <person name="Martin F."/>
            <person name="Nordberg H.P."/>
            <person name="Cantor M.N."/>
            <person name="Hua S.X."/>
        </authorList>
    </citation>
    <scope>NUCLEOTIDE SEQUENCE [LARGE SCALE GENOMIC DNA]</scope>
    <source>
        <strain evidence="8 9">Zn</strain>
    </source>
</reference>
<dbReference type="InterPro" id="IPR050121">
    <property type="entry name" value="Cytochrome_P450_monoxygenase"/>
</dbReference>
<keyword evidence="4 5" id="KW-0408">Iron</keyword>
<dbReference type="Pfam" id="PF00067">
    <property type="entry name" value="p450"/>
    <property type="match status" value="1"/>
</dbReference>
<evidence type="ECO:0000256" key="1">
    <source>
        <dbReference type="ARBA" id="ARBA00001971"/>
    </source>
</evidence>
<evidence type="ECO:0000256" key="4">
    <source>
        <dbReference type="ARBA" id="ARBA00023004"/>
    </source>
</evidence>
<evidence type="ECO:0000256" key="6">
    <source>
        <dbReference type="RuleBase" id="RU000461"/>
    </source>
</evidence>
<dbReference type="PRINTS" id="PR00463">
    <property type="entry name" value="EP450I"/>
</dbReference>
<feature type="transmembrane region" description="Helical" evidence="7">
    <location>
        <begin position="309"/>
        <end position="336"/>
    </location>
</feature>
<evidence type="ECO:0000313" key="9">
    <source>
        <dbReference type="Proteomes" id="UP000054321"/>
    </source>
</evidence>
<comment type="similarity">
    <text evidence="2 6">Belongs to the cytochrome P450 family.</text>
</comment>
<dbReference type="GO" id="GO:0005506">
    <property type="term" value="F:iron ion binding"/>
    <property type="evidence" value="ECO:0007669"/>
    <property type="project" value="InterPro"/>
</dbReference>
<dbReference type="OrthoDB" id="3934656at2759"/>
<dbReference type="AlphaFoldDB" id="A0A0C3CFL2"/>
<organism evidence="8 9">
    <name type="scientific">Oidiodendron maius (strain Zn)</name>
    <dbReference type="NCBI Taxonomy" id="913774"/>
    <lineage>
        <taxon>Eukaryota</taxon>
        <taxon>Fungi</taxon>
        <taxon>Dikarya</taxon>
        <taxon>Ascomycota</taxon>
        <taxon>Pezizomycotina</taxon>
        <taxon>Leotiomycetes</taxon>
        <taxon>Leotiomycetes incertae sedis</taxon>
        <taxon>Myxotrichaceae</taxon>
        <taxon>Oidiodendron</taxon>
    </lineage>
</organism>
<dbReference type="PANTHER" id="PTHR24305:SF232">
    <property type="entry name" value="P450, PUTATIVE (EUROFUNG)-RELATED"/>
    <property type="match status" value="1"/>
</dbReference>